<gene>
    <name evidence="4" type="ORF">G7071_11600</name>
</gene>
<feature type="domain" description="DUF418" evidence="2">
    <location>
        <begin position="193"/>
        <end position="327"/>
    </location>
</feature>
<feature type="transmembrane region" description="Helical" evidence="1">
    <location>
        <begin position="161"/>
        <end position="179"/>
    </location>
</feature>
<accession>A0A6G7YGP3</accession>
<feature type="transmembrane region" description="Helical" evidence="1">
    <location>
        <begin position="191"/>
        <end position="211"/>
    </location>
</feature>
<protein>
    <submittedName>
        <fullName evidence="4">DUF1624 domain-containing protein</fullName>
    </submittedName>
</protein>
<keyword evidence="1" id="KW-0812">Transmembrane</keyword>
<dbReference type="AlphaFoldDB" id="A0A6G7YGP3"/>
<evidence type="ECO:0000259" key="3">
    <source>
        <dbReference type="Pfam" id="PF07786"/>
    </source>
</evidence>
<keyword evidence="1" id="KW-0472">Membrane</keyword>
<feature type="transmembrane region" description="Helical" evidence="1">
    <location>
        <begin position="288"/>
        <end position="311"/>
    </location>
</feature>
<dbReference type="Pfam" id="PF07786">
    <property type="entry name" value="HGSNAT_cat"/>
    <property type="match status" value="1"/>
</dbReference>
<dbReference type="Pfam" id="PF04235">
    <property type="entry name" value="DUF418"/>
    <property type="match status" value="1"/>
</dbReference>
<evidence type="ECO:0000313" key="4">
    <source>
        <dbReference type="EMBL" id="QIK75985.1"/>
    </source>
</evidence>
<reference evidence="4 5" key="1">
    <citation type="submission" date="2020-03" db="EMBL/GenBank/DDBJ databases">
        <title>Nocardioides sp. nov., isolated from fish.</title>
        <authorList>
            <person name="Hyun D.-W."/>
            <person name="Bae J.-W."/>
        </authorList>
    </citation>
    <scope>NUCLEOTIDE SEQUENCE [LARGE SCALE GENOMIC DNA]</scope>
    <source>
        <strain evidence="4 5">HDW12A</strain>
    </source>
</reference>
<feature type="domain" description="Heparan-alpha-glucosaminide N-acetyltransferase catalytic" evidence="3">
    <location>
        <begin position="12"/>
        <end position="178"/>
    </location>
</feature>
<evidence type="ECO:0000259" key="2">
    <source>
        <dbReference type="Pfam" id="PF04235"/>
    </source>
</evidence>
<dbReference type="EMBL" id="CP049866">
    <property type="protein sequence ID" value="QIK75985.1"/>
    <property type="molecule type" value="Genomic_DNA"/>
</dbReference>
<feature type="transmembrane region" description="Helical" evidence="1">
    <location>
        <begin position="255"/>
        <end position="276"/>
    </location>
</feature>
<keyword evidence="1" id="KW-1133">Transmembrane helix</keyword>
<dbReference type="RefSeq" id="WP_166318848.1">
    <property type="nucleotide sequence ID" value="NZ_CP049866.1"/>
</dbReference>
<dbReference type="KEGG" id="npi:G7071_11600"/>
<dbReference type="Proteomes" id="UP000502035">
    <property type="component" value="Chromosome"/>
</dbReference>
<dbReference type="InterPro" id="IPR007349">
    <property type="entry name" value="DUF418"/>
</dbReference>
<dbReference type="InterPro" id="IPR012429">
    <property type="entry name" value="HGSNAT_cat"/>
</dbReference>
<evidence type="ECO:0000313" key="5">
    <source>
        <dbReference type="Proteomes" id="UP000502035"/>
    </source>
</evidence>
<feature type="transmembrane region" description="Helical" evidence="1">
    <location>
        <begin position="223"/>
        <end position="243"/>
    </location>
</feature>
<keyword evidence="5" id="KW-1185">Reference proteome</keyword>
<proteinExistence type="predicted"/>
<name>A0A6G7YGP3_9ACTN</name>
<organism evidence="4 5">
    <name type="scientific">Nocardioides piscis</name>
    <dbReference type="NCBI Taxonomy" id="2714938"/>
    <lineage>
        <taxon>Bacteria</taxon>
        <taxon>Bacillati</taxon>
        <taxon>Actinomycetota</taxon>
        <taxon>Actinomycetes</taxon>
        <taxon>Propionibacteriales</taxon>
        <taxon>Nocardioidaceae</taxon>
        <taxon>Nocardioides</taxon>
    </lineage>
</organism>
<evidence type="ECO:0000256" key="1">
    <source>
        <dbReference type="SAM" id="Phobius"/>
    </source>
</evidence>
<feature type="transmembrane region" description="Helical" evidence="1">
    <location>
        <begin position="123"/>
        <end position="141"/>
    </location>
</feature>
<sequence length="353" mass="37465">MVAPVEDSPQHRLRGVDATRGVAVLSMYVAHFSTGEGVLKALEVSEYLTAALFSTVIGVGAELARSSPHRDGPRDLVSVVVRAAALVLLGLWLVTFGSQILVVLVWLGVLTLVMYPLVRLPSVLLVAVAGAAFAVGPVVRADLLGAAVPRAWLVDLTFTHPAYWLVGFLVHALTGVLAVRMVRHPRGRGLAPWAALLSVVVAVGLLAAITLDDVDVPAYSGTHLELLLTTCLCLATLALVSWAAHTLPPKLTLPLVWVGEMALTLYVLQIVFSAWVVGIRPTDNGVDVMVAAVLASLLIVLAWRAVVRLVANDVRSGWRRGPLEGLVAAVITLLDRLRGTMAGPIRRTSESAT</sequence>